<organism evidence="2">
    <name type="scientific">Collimonas fungivorans</name>
    <dbReference type="NCBI Taxonomy" id="158899"/>
    <lineage>
        <taxon>Bacteria</taxon>
        <taxon>Pseudomonadati</taxon>
        <taxon>Pseudomonadota</taxon>
        <taxon>Betaproteobacteria</taxon>
        <taxon>Burkholderiales</taxon>
        <taxon>Oxalobacteraceae</taxon>
        <taxon>Collimonas</taxon>
    </lineage>
</organism>
<dbReference type="AlphaFoldDB" id="A0A127PBN6"/>
<reference evidence="2 3" key="1">
    <citation type="submission" date="2015-11" db="EMBL/GenBank/DDBJ databases">
        <title>Exploring the genomic traits of fungus-feeding bacterial genus Collimonas.</title>
        <authorList>
            <person name="Song C."/>
            <person name="Schmidt R."/>
            <person name="de Jager V."/>
            <person name="Krzyzanowska D."/>
            <person name="Jongedijk E."/>
            <person name="Cankar K."/>
            <person name="Beekwilder J."/>
            <person name="van Veen A."/>
            <person name="de Boer W."/>
            <person name="van Veen J.A."/>
            <person name="Garbeva P."/>
        </authorList>
    </citation>
    <scope>NUCLEOTIDE SEQUENCE [LARGE SCALE GENOMIC DNA]</scope>
    <source>
        <strain evidence="2 3">Ter6</strain>
    </source>
</reference>
<feature type="region of interest" description="Disordered" evidence="1">
    <location>
        <begin position="1"/>
        <end position="21"/>
    </location>
</feature>
<proteinExistence type="predicted"/>
<evidence type="ECO:0000256" key="1">
    <source>
        <dbReference type="SAM" id="MobiDB-lite"/>
    </source>
</evidence>
<feature type="compositionally biased region" description="Basic and acidic residues" evidence="1">
    <location>
        <begin position="1"/>
        <end position="11"/>
    </location>
</feature>
<dbReference type="Proteomes" id="UP000072421">
    <property type="component" value="Chromosome"/>
</dbReference>
<evidence type="ECO:0000313" key="3">
    <source>
        <dbReference type="Proteomes" id="UP000072421"/>
    </source>
</evidence>
<evidence type="ECO:0000313" key="2">
    <source>
        <dbReference type="EMBL" id="AMO95163.1"/>
    </source>
</evidence>
<protein>
    <submittedName>
        <fullName evidence="2">Uncharacterized protein</fullName>
    </submittedName>
</protein>
<accession>A0A127PBN6</accession>
<name>A0A127PBN6_9BURK</name>
<dbReference type="PATRIC" id="fig|158899.10.peg.2485"/>
<dbReference type="EMBL" id="CP013232">
    <property type="protein sequence ID" value="AMO95163.1"/>
    <property type="molecule type" value="Genomic_DNA"/>
</dbReference>
<sequence length="41" mass="4592">MVTSRDVRKAETTSSRPRPELSVSACCSEKLRLLMRADAHC</sequence>
<gene>
    <name evidence="2" type="ORF">CFter6_2491</name>
</gene>